<dbReference type="Pfam" id="PF02607">
    <property type="entry name" value="B12-binding_2"/>
    <property type="match status" value="1"/>
</dbReference>
<dbReference type="SMART" id="SM01018">
    <property type="entry name" value="B12-binding_2"/>
    <property type="match status" value="1"/>
</dbReference>
<feature type="domain" description="B12-binding N-terminal" evidence="5">
    <location>
        <begin position="1"/>
        <end position="91"/>
    </location>
</feature>
<dbReference type="InterPro" id="IPR003759">
    <property type="entry name" value="Cbl-bd_cap"/>
</dbReference>
<dbReference type="Gene3D" id="3.40.50.280">
    <property type="entry name" value="Cobalamin-binding domain"/>
    <property type="match status" value="1"/>
</dbReference>
<evidence type="ECO:0000256" key="3">
    <source>
        <dbReference type="ARBA" id="ARBA00023285"/>
    </source>
</evidence>
<gene>
    <name evidence="6" type="ORF">LCGC14_0676160</name>
</gene>
<dbReference type="InterPro" id="IPR036594">
    <property type="entry name" value="Meth_synthase_dom"/>
</dbReference>
<dbReference type="EMBL" id="LAZR01001348">
    <property type="protein sequence ID" value="KKN46111.1"/>
    <property type="molecule type" value="Genomic_DNA"/>
</dbReference>
<protein>
    <recommendedName>
        <fullName evidence="7">B12-binding domain-containing protein</fullName>
    </recommendedName>
</protein>
<dbReference type="NCBIfam" id="TIGR02370">
    <property type="entry name" value="pyl_corrinoid"/>
    <property type="match status" value="1"/>
</dbReference>
<evidence type="ECO:0000313" key="6">
    <source>
        <dbReference type="EMBL" id="KKN46111.1"/>
    </source>
</evidence>
<dbReference type="PROSITE" id="PS51337">
    <property type="entry name" value="B12_BINDING_NTER"/>
    <property type="match status" value="1"/>
</dbReference>
<name>A0A0F9TAZ1_9ZZZZ</name>
<dbReference type="PANTHER" id="PTHR45833">
    <property type="entry name" value="METHIONINE SYNTHASE"/>
    <property type="match status" value="1"/>
</dbReference>
<dbReference type="GO" id="GO:0046653">
    <property type="term" value="P:tetrahydrofolate metabolic process"/>
    <property type="evidence" value="ECO:0007669"/>
    <property type="project" value="TreeGrafter"/>
</dbReference>
<dbReference type="SUPFAM" id="SSF47644">
    <property type="entry name" value="Methionine synthase domain"/>
    <property type="match status" value="1"/>
</dbReference>
<dbReference type="AlphaFoldDB" id="A0A0F9TAZ1"/>
<dbReference type="InterPro" id="IPR006158">
    <property type="entry name" value="Cobalamin-bd"/>
</dbReference>
<evidence type="ECO:0008006" key="7">
    <source>
        <dbReference type="Google" id="ProtNLM"/>
    </source>
</evidence>
<sequence length="216" mass="23591">MNKEEILKRMRTAIVEGNKDETEALANEAIKQKLDLNDVIDKGYVPGIEKVGDLWEKGEYFLPELITSAECMKGAMKVLRPELEKAHVSARSKGKVIIGTVEGDIHDIGKNLVASMLSANGFQVIDLGADVKLEKFVEKAEAENADFICLSALLTTTMLGQKKVVEMLKEKNLAGRYKVLVGGAPVNQKWADDIGANGYGENAMVAVRITKKLTGE</sequence>
<reference evidence="6" key="1">
    <citation type="journal article" date="2015" name="Nature">
        <title>Complex archaea that bridge the gap between prokaryotes and eukaryotes.</title>
        <authorList>
            <person name="Spang A."/>
            <person name="Saw J.H."/>
            <person name="Jorgensen S.L."/>
            <person name="Zaremba-Niedzwiedzka K."/>
            <person name="Martijn J."/>
            <person name="Lind A.E."/>
            <person name="van Eijk R."/>
            <person name="Schleper C."/>
            <person name="Guy L."/>
            <person name="Ettema T.J."/>
        </authorList>
    </citation>
    <scope>NUCLEOTIDE SEQUENCE</scope>
</reference>
<dbReference type="GO" id="GO:0050667">
    <property type="term" value="P:homocysteine metabolic process"/>
    <property type="evidence" value="ECO:0007669"/>
    <property type="project" value="TreeGrafter"/>
</dbReference>
<evidence type="ECO:0000259" key="5">
    <source>
        <dbReference type="PROSITE" id="PS51337"/>
    </source>
</evidence>
<evidence type="ECO:0000256" key="1">
    <source>
        <dbReference type="ARBA" id="ARBA00010854"/>
    </source>
</evidence>
<dbReference type="Pfam" id="PF02310">
    <property type="entry name" value="B12-binding"/>
    <property type="match status" value="1"/>
</dbReference>
<dbReference type="PROSITE" id="PS51332">
    <property type="entry name" value="B12_BINDING"/>
    <property type="match status" value="1"/>
</dbReference>
<accession>A0A0F9TAZ1</accession>
<dbReference type="GO" id="GO:0031419">
    <property type="term" value="F:cobalamin binding"/>
    <property type="evidence" value="ECO:0007669"/>
    <property type="project" value="InterPro"/>
</dbReference>
<organism evidence="6">
    <name type="scientific">marine sediment metagenome</name>
    <dbReference type="NCBI Taxonomy" id="412755"/>
    <lineage>
        <taxon>unclassified sequences</taxon>
        <taxon>metagenomes</taxon>
        <taxon>ecological metagenomes</taxon>
    </lineage>
</organism>
<evidence type="ECO:0000256" key="2">
    <source>
        <dbReference type="ARBA" id="ARBA00022723"/>
    </source>
</evidence>
<dbReference type="PANTHER" id="PTHR45833:SF1">
    <property type="entry name" value="METHIONINE SYNTHASE"/>
    <property type="match status" value="1"/>
</dbReference>
<keyword evidence="3" id="KW-0170">Cobalt</keyword>
<evidence type="ECO:0000259" key="4">
    <source>
        <dbReference type="PROSITE" id="PS51332"/>
    </source>
</evidence>
<dbReference type="CDD" id="cd02070">
    <property type="entry name" value="corrinoid_protein_B12-BD"/>
    <property type="match status" value="1"/>
</dbReference>
<dbReference type="GO" id="GO:0050897">
    <property type="term" value="F:cobalt ion binding"/>
    <property type="evidence" value="ECO:0007669"/>
    <property type="project" value="InterPro"/>
</dbReference>
<comment type="caution">
    <text evidence="6">The sequence shown here is derived from an EMBL/GenBank/DDBJ whole genome shotgun (WGS) entry which is preliminary data.</text>
</comment>
<proteinExistence type="inferred from homology"/>
<dbReference type="InterPro" id="IPR012741">
    <property type="entry name" value="Corrinoid_p"/>
</dbReference>
<dbReference type="GO" id="GO:0008705">
    <property type="term" value="F:methionine synthase activity"/>
    <property type="evidence" value="ECO:0007669"/>
    <property type="project" value="TreeGrafter"/>
</dbReference>
<comment type="similarity">
    <text evidence="1">Belongs to the methylamine corrinoid protein family.</text>
</comment>
<dbReference type="InterPro" id="IPR050554">
    <property type="entry name" value="Met_Synthase/Corrinoid"/>
</dbReference>
<dbReference type="GO" id="GO:0005829">
    <property type="term" value="C:cytosol"/>
    <property type="evidence" value="ECO:0007669"/>
    <property type="project" value="TreeGrafter"/>
</dbReference>
<dbReference type="FunFam" id="3.40.50.280:FF:000003">
    <property type="entry name" value="Dimethylamine methyltransferase corrinoid protein"/>
    <property type="match status" value="1"/>
</dbReference>
<dbReference type="Gene3D" id="1.10.1240.10">
    <property type="entry name" value="Methionine synthase domain"/>
    <property type="match status" value="1"/>
</dbReference>
<feature type="domain" description="B12-binding" evidence="4">
    <location>
        <begin position="93"/>
        <end position="216"/>
    </location>
</feature>
<dbReference type="GO" id="GO:0015948">
    <property type="term" value="P:methanogenesis"/>
    <property type="evidence" value="ECO:0007669"/>
    <property type="project" value="InterPro"/>
</dbReference>
<dbReference type="SUPFAM" id="SSF52242">
    <property type="entry name" value="Cobalamin (vitamin B12)-binding domain"/>
    <property type="match status" value="1"/>
</dbReference>
<dbReference type="InterPro" id="IPR036724">
    <property type="entry name" value="Cobalamin-bd_sf"/>
</dbReference>
<keyword evidence="2" id="KW-0479">Metal-binding</keyword>